<dbReference type="GO" id="GO:0051015">
    <property type="term" value="F:actin filament binding"/>
    <property type="evidence" value="ECO:0007669"/>
    <property type="project" value="InterPro"/>
</dbReference>
<keyword evidence="3 4" id="KW-0326">Glycosidase</keyword>
<dbReference type="PANTHER" id="PTHR10551:SF9">
    <property type="entry name" value="FASCIN-2"/>
    <property type="match status" value="1"/>
</dbReference>
<dbReference type="GO" id="GO:0007163">
    <property type="term" value="P:establishment or maintenance of cell polarity"/>
    <property type="evidence" value="ECO:0007669"/>
    <property type="project" value="TreeGrafter"/>
</dbReference>
<evidence type="ECO:0000256" key="1">
    <source>
        <dbReference type="ARBA" id="ARBA00005641"/>
    </source>
</evidence>
<dbReference type="GO" id="GO:0004553">
    <property type="term" value="F:hydrolase activity, hydrolyzing O-glycosyl compounds"/>
    <property type="evidence" value="ECO:0007669"/>
    <property type="project" value="InterPro"/>
</dbReference>
<dbReference type="Gene3D" id="2.80.10.50">
    <property type="match status" value="1"/>
</dbReference>
<dbReference type="AlphaFoldDB" id="A0A1L7NZS8"/>
<comment type="similarity">
    <text evidence="1 4">Belongs to the glycosyl hydrolase 5 (cellulase A) family.</text>
</comment>
<evidence type="ECO:0000256" key="2">
    <source>
        <dbReference type="ARBA" id="ARBA00022801"/>
    </source>
</evidence>
<sequence length="504" mass="57148">MESHDCPRRLLLLWLALTCVLFVPSCHADSPHVRGVNLGGWLVTEGWITPELFQGIPNGDLLDGTQIQLKSVTTGKYLCAENGGGTNIVANRDSASGWETFKLWRVDQNHYQFKVFSNQFWGVYYNPNVVATVTQPSDWETFELIRCPQDGNRIRLRSQRTGNFVQAANENSVTADYNGDGGCGDGNPSVFIMNHWGTLQGEYQVTNGWGSQAKQIMQNHWNSFITEDDFVFMSQNGLNTVRVPVGWWIAYDPNPPTPFVGGSLQALDNAFTWAEKHGIRVLVDLHAAPGSQNGNEHSGTRDGSQEWGKTEQNIQDTLHVIDFLANRYGRRSGLYAIELINEPLAPGVSQDSLGRYYESGYYTVRKYSNCYVIWSARLGPADSREFLSRVYGKDKVVIDIHLYNLFSDMFKDWSPQQNIDYIYGQRSGDVGHAGDNSPALSMVGEWVAEFDKQGASKEDYQRFAQAQMNIYGRATFGWCYWTFKCQYEHWSMKWMIENGYISVY</sequence>
<keyword evidence="6" id="KW-0732">Signal</keyword>
<dbReference type="GO" id="GO:0016477">
    <property type="term" value="P:cell migration"/>
    <property type="evidence" value="ECO:0007669"/>
    <property type="project" value="TreeGrafter"/>
</dbReference>
<keyword evidence="2 4" id="KW-0378">Hydrolase</keyword>
<dbReference type="PANTHER" id="PTHR10551">
    <property type="entry name" value="FASCIN"/>
    <property type="match status" value="1"/>
</dbReference>
<dbReference type="GO" id="GO:0015629">
    <property type="term" value="C:actin cytoskeleton"/>
    <property type="evidence" value="ECO:0007669"/>
    <property type="project" value="TreeGrafter"/>
</dbReference>
<dbReference type="InterPro" id="IPR001547">
    <property type="entry name" value="Glyco_hydro_5"/>
</dbReference>
<evidence type="ECO:0000313" key="9">
    <source>
        <dbReference type="EMBL" id="BAW35423.1"/>
    </source>
</evidence>
<evidence type="ECO:0000259" key="8">
    <source>
        <dbReference type="Pfam" id="PF25490"/>
    </source>
</evidence>
<dbReference type="InterPro" id="IPR017853">
    <property type="entry name" value="GH"/>
</dbReference>
<organism evidence="9">
    <name type="scientific">Drosera adelae</name>
    <dbReference type="NCBI Taxonomy" id="173387"/>
    <lineage>
        <taxon>Eukaryota</taxon>
        <taxon>Viridiplantae</taxon>
        <taxon>Streptophyta</taxon>
        <taxon>Embryophyta</taxon>
        <taxon>Tracheophyta</taxon>
        <taxon>Spermatophyta</taxon>
        <taxon>Magnoliopsida</taxon>
        <taxon>eudicotyledons</taxon>
        <taxon>Gunneridae</taxon>
        <taxon>Pentapetalae</taxon>
        <taxon>Caryophyllales</taxon>
        <taxon>Droseraceae</taxon>
        <taxon>Drosera</taxon>
    </lineage>
</organism>
<dbReference type="InterPro" id="IPR010431">
    <property type="entry name" value="Fascin"/>
</dbReference>
<feature type="signal peptide" evidence="6">
    <location>
        <begin position="1"/>
        <end position="28"/>
    </location>
</feature>
<evidence type="ECO:0000256" key="4">
    <source>
        <dbReference type="RuleBase" id="RU361153"/>
    </source>
</evidence>
<dbReference type="GO" id="GO:0051017">
    <property type="term" value="P:actin filament bundle assembly"/>
    <property type="evidence" value="ECO:0007669"/>
    <property type="project" value="TreeGrafter"/>
</dbReference>
<name>A0A1L7NZS8_9CARY</name>
<dbReference type="GO" id="GO:0000272">
    <property type="term" value="P:polysaccharide catabolic process"/>
    <property type="evidence" value="ECO:0007669"/>
    <property type="project" value="InterPro"/>
</dbReference>
<accession>A0A1L7NZS8</accession>
<dbReference type="GO" id="GO:0005737">
    <property type="term" value="C:cytoplasm"/>
    <property type="evidence" value="ECO:0007669"/>
    <property type="project" value="TreeGrafter"/>
</dbReference>
<feature type="region of interest" description="Disordered" evidence="5">
    <location>
        <begin position="288"/>
        <end position="307"/>
    </location>
</feature>
<dbReference type="Pfam" id="PF25490">
    <property type="entry name" value="DUF7910"/>
    <property type="match status" value="1"/>
</dbReference>
<feature type="chain" id="PRO_5012656797" evidence="6">
    <location>
        <begin position="29"/>
        <end position="504"/>
    </location>
</feature>
<dbReference type="Gene3D" id="3.20.20.80">
    <property type="entry name" value="Glycosidases"/>
    <property type="match status" value="1"/>
</dbReference>
<dbReference type="SUPFAM" id="SSF50405">
    <property type="entry name" value="Actin-crosslinking proteins"/>
    <property type="match status" value="1"/>
</dbReference>
<evidence type="ECO:0000259" key="7">
    <source>
        <dbReference type="Pfam" id="PF00150"/>
    </source>
</evidence>
<dbReference type="CDD" id="cd00257">
    <property type="entry name" value="beta-trefoil_FSCN-like"/>
    <property type="match status" value="1"/>
</dbReference>
<dbReference type="InterPro" id="IPR008999">
    <property type="entry name" value="Actin-crosslinking"/>
</dbReference>
<evidence type="ECO:0000256" key="6">
    <source>
        <dbReference type="SAM" id="SignalP"/>
    </source>
</evidence>
<dbReference type="Pfam" id="PF00150">
    <property type="entry name" value="Cellulase"/>
    <property type="match status" value="1"/>
</dbReference>
<proteinExistence type="evidence at transcript level"/>
<reference evidence="9" key="1">
    <citation type="submission" date="2016-03" db="EMBL/GenBank/DDBJ databases">
        <title>Digestive enzymes of carnivorous plants.</title>
        <authorList>
            <person name="Fukushima K."/>
            <person name="Hasebe M."/>
        </authorList>
    </citation>
    <scope>NUCLEOTIDE SEQUENCE</scope>
</reference>
<dbReference type="SUPFAM" id="SSF51445">
    <property type="entry name" value="(Trans)glycosidases"/>
    <property type="match status" value="1"/>
</dbReference>
<protein>
    <submittedName>
        <fullName evidence="9">Glucan 1,3-beta-glucosidase</fullName>
    </submittedName>
</protein>
<feature type="domain" description="DUF7910" evidence="8">
    <location>
        <begin position="58"/>
        <end position="194"/>
    </location>
</feature>
<dbReference type="EMBL" id="LC129240">
    <property type="protein sequence ID" value="BAW35423.1"/>
    <property type="molecule type" value="mRNA"/>
</dbReference>
<dbReference type="InterPro" id="IPR057232">
    <property type="entry name" value="DUF7910"/>
</dbReference>
<evidence type="ECO:0000256" key="3">
    <source>
        <dbReference type="ARBA" id="ARBA00023295"/>
    </source>
</evidence>
<evidence type="ECO:0000256" key="5">
    <source>
        <dbReference type="SAM" id="MobiDB-lite"/>
    </source>
</evidence>
<feature type="domain" description="Glycoside hydrolase family 5" evidence="7">
    <location>
        <begin position="217"/>
        <end position="483"/>
    </location>
</feature>